<feature type="compositionally biased region" description="Basic and acidic residues" evidence="1">
    <location>
        <begin position="90"/>
        <end position="99"/>
    </location>
</feature>
<feature type="compositionally biased region" description="Acidic residues" evidence="1">
    <location>
        <begin position="68"/>
        <end position="89"/>
    </location>
</feature>
<protein>
    <recommendedName>
        <fullName evidence="4">Tr-type G domain-containing protein</fullName>
    </recommendedName>
</protein>
<reference evidence="2 3" key="1">
    <citation type="journal article" date="2014" name="Nature">
        <title>The genome of the recently domesticated crop plant sugar beet (Beta vulgaris).</title>
        <authorList>
            <person name="Dohm J.C."/>
            <person name="Minoche A.E."/>
            <person name="Holtgrawe D."/>
            <person name="Capella-Gutierrez S."/>
            <person name="Zakrzewski F."/>
            <person name="Tafer H."/>
            <person name="Rupp O."/>
            <person name="Sorensen T.R."/>
            <person name="Stracke R."/>
            <person name="Reinhardt R."/>
            <person name="Goesmann A."/>
            <person name="Kraft T."/>
            <person name="Schulz B."/>
            <person name="Stadler P.F."/>
            <person name="Schmidt T."/>
            <person name="Gabaldon T."/>
            <person name="Lehrach H."/>
            <person name="Weisshaar B."/>
            <person name="Himmelbauer H."/>
        </authorList>
    </citation>
    <scope>NUCLEOTIDE SEQUENCE [LARGE SCALE GENOMIC DNA]</scope>
    <source>
        <tissue evidence="2">Taproot</tissue>
    </source>
</reference>
<evidence type="ECO:0000313" key="3">
    <source>
        <dbReference type="Proteomes" id="UP000035740"/>
    </source>
</evidence>
<dbReference type="AlphaFoldDB" id="A0A0J8BGH3"/>
<proteinExistence type="predicted"/>
<dbReference type="InterPro" id="IPR027417">
    <property type="entry name" value="P-loop_NTPase"/>
</dbReference>
<feature type="compositionally biased region" description="Low complexity" evidence="1">
    <location>
        <begin position="49"/>
        <end position="65"/>
    </location>
</feature>
<feature type="non-terminal residue" evidence="2">
    <location>
        <position position="118"/>
    </location>
</feature>
<dbReference type="EMBL" id="KQ119654">
    <property type="protein sequence ID" value="KMS64880.1"/>
    <property type="molecule type" value="Genomic_DNA"/>
</dbReference>
<organism evidence="2 3">
    <name type="scientific">Beta vulgaris subsp. vulgaris</name>
    <name type="common">Beet</name>
    <dbReference type="NCBI Taxonomy" id="3555"/>
    <lineage>
        <taxon>Eukaryota</taxon>
        <taxon>Viridiplantae</taxon>
        <taxon>Streptophyta</taxon>
        <taxon>Embryophyta</taxon>
        <taxon>Tracheophyta</taxon>
        <taxon>Spermatophyta</taxon>
        <taxon>Magnoliopsida</taxon>
        <taxon>eudicotyledons</taxon>
        <taxon>Gunneridae</taxon>
        <taxon>Pentapetalae</taxon>
        <taxon>Caryophyllales</taxon>
        <taxon>Chenopodiaceae</taxon>
        <taxon>Betoideae</taxon>
        <taxon>Beta</taxon>
    </lineage>
</organism>
<accession>A0A0J8BGH3</accession>
<dbReference type="Gene3D" id="3.40.50.300">
    <property type="entry name" value="P-loop containing nucleotide triphosphate hydrolases"/>
    <property type="match status" value="1"/>
</dbReference>
<dbReference type="SUPFAM" id="SSF52540">
    <property type="entry name" value="P-loop containing nucleoside triphosphate hydrolases"/>
    <property type="match status" value="1"/>
</dbReference>
<keyword evidence="3" id="KW-1185">Reference proteome</keyword>
<evidence type="ECO:0000313" key="2">
    <source>
        <dbReference type="EMBL" id="KMS64880.1"/>
    </source>
</evidence>
<feature type="region of interest" description="Disordered" evidence="1">
    <location>
        <begin position="28"/>
        <end position="101"/>
    </location>
</feature>
<dbReference type="OrthoDB" id="342024at2759"/>
<dbReference type="Proteomes" id="UP000035740">
    <property type="component" value="Unassembled WGS sequence"/>
</dbReference>
<evidence type="ECO:0008006" key="4">
    <source>
        <dbReference type="Google" id="ProtNLM"/>
    </source>
</evidence>
<gene>
    <name evidence="2" type="ORF">BVRB_041720</name>
</gene>
<sequence>MPAFNPSAAEFVPRFDAAAFVPDAQTYTDTQEANWDDEDAQDQLNVSMAAVSVQSPPASQQQQKQPEPEPEPEPIVEEEEDEDDQEEEIDPSKYHDPRENLNVVFIGHVDAGKSTISG</sequence>
<evidence type="ECO:0000256" key="1">
    <source>
        <dbReference type="SAM" id="MobiDB-lite"/>
    </source>
</evidence>
<name>A0A0J8BGH3_BETVV</name>